<feature type="domain" description="Thioredoxin" evidence="4">
    <location>
        <begin position="52"/>
        <end position="218"/>
    </location>
</feature>
<dbReference type="PANTHER" id="PTHR42852">
    <property type="entry name" value="THIOL:DISULFIDE INTERCHANGE PROTEIN DSBE"/>
    <property type="match status" value="1"/>
</dbReference>
<dbReference type="GO" id="GO:0017004">
    <property type="term" value="P:cytochrome complex assembly"/>
    <property type="evidence" value="ECO:0007669"/>
    <property type="project" value="UniProtKB-KW"/>
</dbReference>
<evidence type="ECO:0000313" key="6">
    <source>
        <dbReference type="Proteomes" id="UP000253562"/>
    </source>
</evidence>
<proteinExistence type="predicted"/>
<comment type="caution">
    <text evidence="5">The sequence shown here is derived from an EMBL/GenBank/DDBJ whole genome shotgun (WGS) entry which is preliminary data.</text>
</comment>
<evidence type="ECO:0000256" key="3">
    <source>
        <dbReference type="ARBA" id="ARBA00023284"/>
    </source>
</evidence>
<dbReference type="Proteomes" id="UP000253562">
    <property type="component" value="Unassembled WGS sequence"/>
</dbReference>
<dbReference type="InterPro" id="IPR013740">
    <property type="entry name" value="Redoxin"/>
</dbReference>
<dbReference type="AlphaFoldDB" id="A0A368KP93"/>
<dbReference type="OrthoDB" id="288837at2"/>
<accession>A0A368KP93</accession>
<dbReference type="SUPFAM" id="SSF52833">
    <property type="entry name" value="Thioredoxin-like"/>
    <property type="match status" value="1"/>
</dbReference>
<evidence type="ECO:0000256" key="2">
    <source>
        <dbReference type="ARBA" id="ARBA00022748"/>
    </source>
</evidence>
<dbReference type="InterPro" id="IPR036249">
    <property type="entry name" value="Thioredoxin-like_sf"/>
</dbReference>
<dbReference type="PROSITE" id="PS00194">
    <property type="entry name" value="THIOREDOXIN_1"/>
    <property type="match status" value="1"/>
</dbReference>
<keyword evidence="2" id="KW-0201">Cytochrome c-type biogenesis</keyword>
<dbReference type="Pfam" id="PF08534">
    <property type="entry name" value="Redoxin"/>
    <property type="match status" value="1"/>
</dbReference>
<dbReference type="InterPro" id="IPR013766">
    <property type="entry name" value="Thioredoxin_domain"/>
</dbReference>
<dbReference type="GO" id="GO:0016491">
    <property type="term" value="F:oxidoreductase activity"/>
    <property type="evidence" value="ECO:0007669"/>
    <property type="project" value="InterPro"/>
</dbReference>
<comment type="subcellular location">
    <subcellularLocation>
        <location evidence="1">Cell envelope</location>
    </subcellularLocation>
</comment>
<evidence type="ECO:0000313" key="5">
    <source>
        <dbReference type="EMBL" id="RCS41340.1"/>
    </source>
</evidence>
<name>A0A368KP93_9BACT</name>
<dbReference type="Gene3D" id="3.40.30.10">
    <property type="entry name" value="Glutaredoxin"/>
    <property type="match status" value="1"/>
</dbReference>
<gene>
    <name evidence="5" type="ORF">DTL42_22515</name>
</gene>
<dbReference type="CDD" id="cd02966">
    <property type="entry name" value="TlpA_like_family"/>
    <property type="match status" value="1"/>
</dbReference>
<dbReference type="InterPro" id="IPR050553">
    <property type="entry name" value="Thioredoxin_ResA/DsbE_sf"/>
</dbReference>
<reference evidence="5 6" key="1">
    <citation type="submission" date="2018-07" db="EMBL/GenBank/DDBJ databases">
        <title>Comparative genomes isolates from brazilian mangrove.</title>
        <authorList>
            <person name="De Araujo J.E."/>
            <person name="Taketani R.G."/>
            <person name="Silva M.C.P."/>
            <person name="Lourenco M.V."/>
            <person name="Oliveira V.M."/>
            <person name="Andreote F.D."/>
        </authorList>
    </citation>
    <scope>NUCLEOTIDE SEQUENCE [LARGE SCALE GENOMIC DNA]</scope>
    <source>
        <strain evidence="5 6">HEX PRIS-MGV</strain>
    </source>
</reference>
<dbReference type="GO" id="GO:0030313">
    <property type="term" value="C:cell envelope"/>
    <property type="evidence" value="ECO:0007669"/>
    <property type="project" value="UniProtKB-SubCell"/>
</dbReference>
<dbReference type="EMBL" id="QPEX01000045">
    <property type="protein sequence ID" value="RCS41340.1"/>
    <property type="molecule type" value="Genomic_DNA"/>
</dbReference>
<dbReference type="InterPro" id="IPR017937">
    <property type="entry name" value="Thioredoxin_CS"/>
</dbReference>
<evidence type="ECO:0000256" key="1">
    <source>
        <dbReference type="ARBA" id="ARBA00004196"/>
    </source>
</evidence>
<evidence type="ECO:0000259" key="4">
    <source>
        <dbReference type="PROSITE" id="PS51352"/>
    </source>
</evidence>
<organism evidence="5 6">
    <name type="scientific">Bremerella cremea</name>
    <dbReference type="NCBI Taxonomy" id="1031537"/>
    <lineage>
        <taxon>Bacteria</taxon>
        <taxon>Pseudomonadati</taxon>
        <taxon>Planctomycetota</taxon>
        <taxon>Planctomycetia</taxon>
        <taxon>Pirellulales</taxon>
        <taxon>Pirellulaceae</taxon>
        <taxon>Bremerella</taxon>
    </lineage>
</organism>
<dbReference type="PANTHER" id="PTHR42852:SF13">
    <property type="entry name" value="PROTEIN DIPZ"/>
    <property type="match status" value="1"/>
</dbReference>
<protein>
    <submittedName>
        <fullName evidence="5">TlpA family protein disulfide reductase</fullName>
    </submittedName>
</protein>
<dbReference type="RefSeq" id="WP_114372444.1">
    <property type="nucleotide sequence ID" value="NZ_QPEX01000045.1"/>
</dbReference>
<sequence length="223" mass="24100">MPCPTLQPNLRPTVRRARSGKVQLLLLLCVLVGLGVMASTLILGPKPGGPHPWVGKPIPAATLQPLLNTDTPFDTASLQGKTTLINFWGPWCPPCLMEFPELLKLRENFANEPGFQFVSIASDGGWGPSGVGYQENEEYLKDESKMILAKYNSDLPIYVDLDGEFRQKLIQTAEFTGYPTTILVGPDGKTAAVWLGYSPSLGKEASKIIREQLTSAQSAAAGG</sequence>
<dbReference type="PROSITE" id="PS51352">
    <property type="entry name" value="THIOREDOXIN_2"/>
    <property type="match status" value="1"/>
</dbReference>
<keyword evidence="3" id="KW-0676">Redox-active center</keyword>